<evidence type="ECO:0000313" key="2">
    <source>
        <dbReference type="Proteomes" id="UP000658720"/>
    </source>
</evidence>
<name>A0ABR9VWR2_9SYNC</name>
<protein>
    <submittedName>
        <fullName evidence="1">Uncharacterized protein</fullName>
    </submittedName>
</protein>
<comment type="caution">
    <text evidence="1">The sequence shown here is derived from an EMBL/GenBank/DDBJ whole genome shotgun (WGS) entry which is preliminary data.</text>
</comment>
<gene>
    <name evidence="1" type="ORF">IQ217_18590</name>
</gene>
<proteinExistence type="predicted"/>
<dbReference type="RefSeq" id="WP_228025798.1">
    <property type="nucleotide sequence ID" value="NZ_JADEVV010000100.1"/>
</dbReference>
<organism evidence="1 2">
    <name type="scientific">Synechocystis salina LEGE 00031</name>
    <dbReference type="NCBI Taxonomy" id="1828736"/>
    <lineage>
        <taxon>Bacteria</taxon>
        <taxon>Bacillati</taxon>
        <taxon>Cyanobacteriota</taxon>
        <taxon>Cyanophyceae</taxon>
        <taxon>Synechococcales</taxon>
        <taxon>Merismopediaceae</taxon>
        <taxon>Synechocystis</taxon>
    </lineage>
</organism>
<feature type="non-terminal residue" evidence="1">
    <location>
        <position position="1"/>
    </location>
</feature>
<dbReference type="Proteomes" id="UP000658720">
    <property type="component" value="Unassembled WGS sequence"/>
</dbReference>
<reference evidence="1 2" key="1">
    <citation type="submission" date="2020-10" db="EMBL/GenBank/DDBJ databases">
        <authorList>
            <person name="Castelo-Branco R."/>
            <person name="Eusebio N."/>
            <person name="Adriana R."/>
            <person name="Vieira A."/>
            <person name="Brugerolle De Fraissinette N."/>
            <person name="Rezende De Castro R."/>
            <person name="Schneider M.P."/>
            <person name="Vasconcelos V."/>
            <person name="Leao P.N."/>
        </authorList>
    </citation>
    <scope>NUCLEOTIDE SEQUENCE [LARGE SCALE GENOMIC DNA]</scope>
    <source>
        <strain evidence="1 2">LEGE 00031</strain>
    </source>
</reference>
<sequence length="77" mass="8210">GSIGVHQGKLRMRFAHFDQAMGLARTPKGIAVVDLRNGQVVGTFLFNTGVEEGFAVTVLPGYRNPAVIGPDSELDNV</sequence>
<keyword evidence="2" id="KW-1185">Reference proteome</keyword>
<dbReference type="EMBL" id="JADEVV010000100">
    <property type="protein sequence ID" value="MBE9255796.1"/>
    <property type="molecule type" value="Genomic_DNA"/>
</dbReference>
<accession>A0ABR9VWR2</accession>
<evidence type="ECO:0000313" key="1">
    <source>
        <dbReference type="EMBL" id="MBE9255796.1"/>
    </source>
</evidence>